<name>A0A4R1L6J3_9BACT</name>
<evidence type="ECO:0000256" key="2">
    <source>
        <dbReference type="ARBA" id="ARBA00022448"/>
    </source>
</evidence>
<dbReference type="InterPro" id="IPR027417">
    <property type="entry name" value="P-loop_NTPase"/>
</dbReference>
<evidence type="ECO:0000259" key="5">
    <source>
        <dbReference type="PROSITE" id="PS50893"/>
    </source>
</evidence>
<dbReference type="GO" id="GO:0005524">
    <property type="term" value="F:ATP binding"/>
    <property type="evidence" value="ECO:0007669"/>
    <property type="project" value="UniProtKB-KW"/>
</dbReference>
<evidence type="ECO:0000256" key="1">
    <source>
        <dbReference type="ARBA" id="ARBA00005417"/>
    </source>
</evidence>
<dbReference type="SMART" id="SM00382">
    <property type="entry name" value="AAA"/>
    <property type="match status" value="1"/>
</dbReference>
<keyword evidence="7" id="KW-1185">Reference proteome</keyword>
<comment type="similarity">
    <text evidence="1">Belongs to the ABC transporter superfamily.</text>
</comment>
<protein>
    <submittedName>
        <fullName evidence="6">ABC-2 type transport system ATP-binding protein</fullName>
    </submittedName>
</protein>
<dbReference type="PANTHER" id="PTHR43335:SF4">
    <property type="entry name" value="ABC TRANSPORTER, ATP-BINDING PROTEIN"/>
    <property type="match status" value="1"/>
</dbReference>
<organism evidence="6 7">
    <name type="scientific">Acidipila rosea</name>
    <dbReference type="NCBI Taxonomy" id="768535"/>
    <lineage>
        <taxon>Bacteria</taxon>
        <taxon>Pseudomonadati</taxon>
        <taxon>Acidobacteriota</taxon>
        <taxon>Terriglobia</taxon>
        <taxon>Terriglobales</taxon>
        <taxon>Acidobacteriaceae</taxon>
        <taxon>Acidipila</taxon>
    </lineage>
</organism>
<dbReference type="Pfam" id="PF00005">
    <property type="entry name" value="ABC_tran"/>
    <property type="match status" value="1"/>
</dbReference>
<evidence type="ECO:0000256" key="3">
    <source>
        <dbReference type="ARBA" id="ARBA00022741"/>
    </source>
</evidence>
<evidence type="ECO:0000313" key="7">
    <source>
        <dbReference type="Proteomes" id="UP000295210"/>
    </source>
</evidence>
<comment type="caution">
    <text evidence="6">The sequence shown here is derived from an EMBL/GenBank/DDBJ whole genome shotgun (WGS) entry which is preliminary data.</text>
</comment>
<dbReference type="Proteomes" id="UP000295210">
    <property type="component" value="Unassembled WGS sequence"/>
</dbReference>
<dbReference type="SUPFAM" id="SSF52540">
    <property type="entry name" value="P-loop containing nucleoside triphosphate hydrolases"/>
    <property type="match status" value="1"/>
</dbReference>
<evidence type="ECO:0000256" key="4">
    <source>
        <dbReference type="ARBA" id="ARBA00022840"/>
    </source>
</evidence>
<feature type="domain" description="ABC transporter" evidence="5">
    <location>
        <begin position="5"/>
        <end position="230"/>
    </location>
</feature>
<dbReference type="OrthoDB" id="9804819at2"/>
<dbReference type="RefSeq" id="WP_131993878.1">
    <property type="nucleotide sequence ID" value="NZ_SMGK01000002.1"/>
</dbReference>
<accession>A0A4R1L6J3</accession>
<reference evidence="6 7" key="1">
    <citation type="submission" date="2019-03" db="EMBL/GenBank/DDBJ databases">
        <title>Genomic Encyclopedia of Type Strains, Phase IV (KMG-IV): sequencing the most valuable type-strain genomes for metagenomic binning, comparative biology and taxonomic classification.</title>
        <authorList>
            <person name="Goeker M."/>
        </authorList>
    </citation>
    <scope>NUCLEOTIDE SEQUENCE [LARGE SCALE GENOMIC DNA]</scope>
    <source>
        <strain evidence="6 7">DSM 103428</strain>
    </source>
</reference>
<dbReference type="InterPro" id="IPR003593">
    <property type="entry name" value="AAA+_ATPase"/>
</dbReference>
<gene>
    <name evidence="6" type="ORF">C7378_1406</name>
</gene>
<keyword evidence="4 6" id="KW-0067">ATP-binding</keyword>
<dbReference type="InterPro" id="IPR003439">
    <property type="entry name" value="ABC_transporter-like_ATP-bd"/>
</dbReference>
<dbReference type="Gene3D" id="3.40.50.300">
    <property type="entry name" value="P-loop containing nucleotide triphosphate hydrolases"/>
    <property type="match status" value="1"/>
</dbReference>
<keyword evidence="3" id="KW-0547">Nucleotide-binding</keyword>
<proteinExistence type="inferred from homology"/>
<dbReference type="EMBL" id="SMGK01000002">
    <property type="protein sequence ID" value="TCK73792.1"/>
    <property type="molecule type" value="Genomic_DNA"/>
</dbReference>
<dbReference type="PANTHER" id="PTHR43335">
    <property type="entry name" value="ABC TRANSPORTER, ATP-BINDING PROTEIN"/>
    <property type="match status" value="1"/>
</dbReference>
<evidence type="ECO:0000313" key="6">
    <source>
        <dbReference type="EMBL" id="TCK73792.1"/>
    </source>
</evidence>
<dbReference type="GO" id="GO:0016887">
    <property type="term" value="F:ATP hydrolysis activity"/>
    <property type="evidence" value="ECO:0007669"/>
    <property type="project" value="InterPro"/>
</dbReference>
<dbReference type="PROSITE" id="PS50893">
    <property type="entry name" value="ABC_TRANSPORTER_2"/>
    <property type="match status" value="1"/>
</dbReference>
<dbReference type="CDD" id="cd03230">
    <property type="entry name" value="ABC_DR_subfamily_A"/>
    <property type="match status" value="1"/>
</dbReference>
<sequence length="293" mass="31706">MAARLEFDRISKRFGSKLALDSLCLRVEPGEILGFLGPNGAGKTTAIHLALGFLKASAGSGTLLGSPLGTASARARLGYLPDAPAFFASSTAFQVELAARLNGMRSSEIKGRVRQLLSRLGVESVKDARKLSRGMQQRLGLARALVNEPELLILDEPTSALDPSAVSQVRELLLAARNAGHSIFFSSHQLSEVEQVCDRIAFLNHGRLVKLGSLSELLHDQALAEVVVRGVTAGQLDGLFAEVLPGGQLRILIPQARQREVIERIWMAGGELISTAPRRRTLEQLFAEWSREL</sequence>
<dbReference type="AlphaFoldDB" id="A0A4R1L6J3"/>
<keyword evidence="2" id="KW-0813">Transport</keyword>